<proteinExistence type="predicted"/>
<organism evidence="1 2">
    <name type="scientific">Chitinophaga ginsengisegetis</name>
    <dbReference type="NCBI Taxonomy" id="393003"/>
    <lineage>
        <taxon>Bacteria</taxon>
        <taxon>Pseudomonadati</taxon>
        <taxon>Bacteroidota</taxon>
        <taxon>Chitinophagia</taxon>
        <taxon>Chitinophagales</taxon>
        <taxon>Chitinophagaceae</taxon>
        <taxon>Chitinophaga</taxon>
    </lineage>
</organism>
<accession>A0A1T5NSF3</accession>
<evidence type="ECO:0000313" key="1">
    <source>
        <dbReference type="EMBL" id="SKD03028.1"/>
    </source>
</evidence>
<dbReference type="EMBL" id="FUZZ01000001">
    <property type="protein sequence ID" value="SKD03028.1"/>
    <property type="molecule type" value="Genomic_DNA"/>
</dbReference>
<dbReference type="STRING" id="393003.SAMN05660461_2722"/>
<dbReference type="Proteomes" id="UP000190166">
    <property type="component" value="Unassembled WGS sequence"/>
</dbReference>
<evidence type="ECO:0000313" key="2">
    <source>
        <dbReference type="Proteomes" id="UP000190166"/>
    </source>
</evidence>
<keyword evidence="2" id="KW-1185">Reference proteome</keyword>
<protein>
    <submittedName>
        <fullName evidence="1">Uncharacterized protein</fullName>
    </submittedName>
</protein>
<reference evidence="1 2" key="1">
    <citation type="submission" date="2017-02" db="EMBL/GenBank/DDBJ databases">
        <authorList>
            <person name="Peterson S.W."/>
        </authorList>
    </citation>
    <scope>NUCLEOTIDE SEQUENCE [LARGE SCALE GENOMIC DNA]</scope>
    <source>
        <strain evidence="1 2">DSM 18108</strain>
    </source>
</reference>
<name>A0A1T5NSF3_9BACT</name>
<sequence length="63" mass="7243">MLLCGNLRKAQFYISNLKIISNPNIIKTSEQEYSSGTPLNNQIILYRLPFHFLWSTENDSVPA</sequence>
<dbReference type="AlphaFoldDB" id="A0A1T5NSF3"/>
<gene>
    <name evidence="1" type="ORF">SAMN05660461_2722</name>
</gene>